<dbReference type="GO" id="GO:0015031">
    <property type="term" value="P:protein transport"/>
    <property type="evidence" value="ECO:0007669"/>
    <property type="project" value="UniProtKB-KW"/>
</dbReference>
<dbReference type="SUPFAM" id="SSF74788">
    <property type="entry name" value="Cullin repeat-like"/>
    <property type="match status" value="1"/>
</dbReference>
<dbReference type="InterPro" id="IPR007255">
    <property type="entry name" value="COG8"/>
</dbReference>
<sequence>MLQTISPNFQEENNSQELEQFIRQATSQPFQELIKLPQKLDTEILQIEKNQEQFVFTNYQRIIKNFSSVKEIKNQLGKIHTNLSKSQTQITQLTSNLKEFSTNIPEYLQNQEQSQKSLDKHTQILQLLEIKQLMETCLKNESYDDCLRLTQFSKKFFKKNKKSLPWIQDMFSNDISQVTKDMQNQLLNKLSKPVQLPKALYIVSTLKKIGHLSQIDLKALFVSKRNEWLNDSLNSQLKSLVDLREYDRISKYTDTLRSGMFEIITQFNSAFGIQPSNYEILHDWIYHRISIWMSQLEISIPKISNDSLLKSLFEQCLNFAASHARIGTDFSGIIIPFLNSFSKENFRFEIKN</sequence>
<accession>A0A9Q0RC49</accession>
<dbReference type="Pfam" id="PF04124">
    <property type="entry name" value="Dor1"/>
    <property type="match status" value="1"/>
</dbReference>
<dbReference type="OrthoDB" id="1661054at2759"/>
<comment type="subcellular location">
    <subcellularLocation>
        <location evidence="1">Golgi apparatus membrane</location>
        <topology evidence="1">Peripheral membrane protein</topology>
    </subcellularLocation>
</comment>
<proteinExistence type="inferred from homology"/>
<evidence type="ECO:0000256" key="6">
    <source>
        <dbReference type="ARBA" id="ARBA00023034"/>
    </source>
</evidence>
<keyword evidence="10" id="KW-1185">Reference proteome</keyword>
<evidence type="ECO:0000313" key="10">
    <source>
        <dbReference type="Proteomes" id="UP001149090"/>
    </source>
</evidence>
<keyword evidence="6" id="KW-0333">Golgi apparatus</keyword>
<gene>
    <name evidence="9" type="ORF">M0811_08787</name>
</gene>
<name>A0A9Q0RC49_ANAIG</name>
<evidence type="ECO:0000256" key="1">
    <source>
        <dbReference type="ARBA" id="ARBA00004395"/>
    </source>
</evidence>
<evidence type="ECO:0000256" key="8">
    <source>
        <dbReference type="ARBA" id="ARBA00031347"/>
    </source>
</evidence>
<dbReference type="PANTHER" id="PTHR21311">
    <property type="entry name" value="CONSERVED OLIGOMERIC GOLGI COMPLEX COMPONENT 8"/>
    <property type="match status" value="1"/>
</dbReference>
<keyword evidence="5" id="KW-0653">Protein transport</keyword>
<evidence type="ECO:0000313" key="9">
    <source>
        <dbReference type="EMBL" id="KAJ5073379.1"/>
    </source>
</evidence>
<dbReference type="OMA" id="HETHIDS"/>
<dbReference type="GO" id="GO:0006891">
    <property type="term" value="P:intra-Golgi vesicle-mediated transport"/>
    <property type="evidence" value="ECO:0007669"/>
    <property type="project" value="TreeGrafter"/>
</dbReference>
<evidence type="ECO:0000256" key="4">
    <source>
        <dbReference type="ARBA" id="ARBA00022448"/>
    </source>
</evidence>
<evidence type="ECO:0000256" key="7">
    <source>
        <dbReference type="ARBA" id="ARBA00023136"/>
    </source>
</evidence>
<evidence type="ECO:0000256" key="2">
    <source>
        <dbReference type="ARBA" id="ARBA00006419"/>
    </source>
</evidence>
<reference evidence="9" key="1">
    <citation type="submission" date="2022-10" db="EMBL/GenBank/DDBJ databases">
        <title>Novel sulphate-reducing endosymbionts in the free-living metamonad Anaeramoeba.</title>
        <authorList>
            <person name="Jerlstrom-Hultqvist J."/>
            <person name="Cepicka I."/>
            <person name="Gallot-Lavallee L."/>
            <person name="Salas-Leiva D."/>
            <person name="Curtis B.A."/>
            <person name="Zahonova K."/>
            <person name="Pipaliya S."/>
            <person name="Dacks J."/>
            <person name="Roger A.J."/>
        </authorList>
    </citation>
    <scope>NUCLEOTIDE SEQUENCE</scope>
    <source>
        <strain evidence="9">BMAN</strain>
    </source>
</reference>
<evidence type="ECO:0000256" key="5">
    <source>
        <dbReference type="ARBA" id="ARBA00022927"/>
    </source>
</evidence>
<organism evidence="9 10">
    <name type="scientific">Anaeramoeba ignava</name>
    <name type="common">Anaerobic marine amoeba</name>
    <dbReference type="NCBI Taxonomy" id="1746090"/>
    <lineage>
        <taxon>Eukaryota</taxon>
        <taxon>Metamonada</taxon>
        <taxon>Anaeramoebidae</taxon>
        <taxon>Anaeramoeba</taxon>
    </lineage>
</organism>
<dbReference type="EMBL" id="JAPDFW010000075">
    <property type="protein sequence ID" value="KAJ5073379.1"/>
    <property type="molecule type" value="Genomic_DNA"/>
</dbReference>
<dbReference type="Proteomes" id="UP001149090">
    <property type="component" value="Unassembled WGS sequence"/>
</dbReference>
<dbReference type="GO" id="GO:0017119">
    <property type="term" value="C:Golgi transport complex"/>
    <property type="evidence" value="ECO:0007669"/>
    <property type="project" value="InterPro"/>
</dbReference>
<protein>
    <recommendedName>
        <fullName evidence="3">Conserved oligomeric Golgi complex subunit 8</fullName>
    </recommendedName>
    <alternativeName>
        <fullName evidence="8">Component of oligomeric Golgi complex 8</fullName>
    </alternativeName>
</protein>
<dbReference type="InterPro" id="IPR016159">
    <property type="entry name" value="Cullin_repeat-like_dom_sf"/>
</dbReference>
<evidence type="ECO:0000256" key="3">
    <source>
        <dbReference type="ARBA" id="ARBA00020983"/>
    </source>
</evidence>
<comment type="similarity">
    <text evidence="2">Belongs to the COG8 family.</text>
</comment>
<dbReference type="PANTHER" id="PTHR21311:SF0">
    <property type="entry name" value="CONSERVED OLIGOMERIC GOLGI COMPLEX SUBUNIT 8"/>
    <property type="match status" value="1"/>
</dbReference>
<keyword evidence="4" id="KW-0813">Transport</keyword>
<dbReference type="AlphaFoldDB" id="A0A9Q0RC49"/>
<dbReference type="GO" id="GO:0000139">
    <property type="term" value="C:Golgi membrane"/>
    <property type="evidence" value="ECO:0007669"/>
    <property type="project" value="UniProtKB-SubCell"/>
</dbReference>
<comment type="caution">
    <text evidence="9">The sequence shown here is derived from an EMBL/GenBank/DDBJ whole genome shotgun (WGS) entry which is preliminary data.</text>
</comment>
<keyword evidence="7" id="KW-0472">Membrane</keyword>